<name>U3GZD6_9CORY</name>
<gene>
    <name evidence="1" type="ORF">CARG_08970</name>
</gene>
<accession>U3GZD6</accession>
<dbReference type="AlphaFoldDB" id="U3GZD6"/>
<dbReference type="EMBL" id="CP006365">
    <property type="protein sequence ID" value="AGU15891.1"/>
    <property type="molecule type" value="Genomic_DNA"/>
</dbReference>
<organism evidence="1 2">
    <name type="scientific">Corynebacterium argentoratense DSM 44202</name>
    <dbReference type="NCBI Taxonomy" id="1348662"/>
    <lineage>
        <taxon>Bacteria</taxon>
        <taxon>Bacillati</taxon>
        <taxon>Actinomycetota</taxon>
        <taxon>Actinomycetes</taxon>
        <taxon>Mycobacteriales</taxon>
        <taxon>Corynebacteriaceae</taxon>
        <taxon>Corynebacterium</taxon>
    </lineage>
</organism>
<dbReference type="KEGG" id="caz:CARG_08970"/>
<evidence type="ECO:0000313" key="2">
    <source>
        <dbReference type="Proteomes" id="UP000016943"/>
    </source>
</evidence>
<evidence type="ECO:0000313" key="1">
    <source>
        <dbReference type="EMBL" id="AGU15891.1"/>
    </source>
</evidence>
<protein>
    <submittedName>
        <fullName evidence="1">Uncharacterized protein</fullName>
    </submittedName>
</protein>
<proteinExistence type="predicted"/>
<dbReference type="HOGENOM" id="CLU_3355624_0_0_11"/>
<sequence length="36" mass="3957">MDQAVAQLRASVAEFIASVWQQDDVLTEVLDGGHTR</sequence>
<keyword evidence="2" id="KW-1185">Reference proteome</keyword>
<reference evidence="1 2" key="1">
    <citation type="journal article" date="2013" name="Genome Announc.">
        <title>Whole-Genome Sequence of the Clinical Strain Corynebacterium argentoratense DSM 44202, Isolated from a Human Throat Specimen.</title>
        <authorList>
            <person name="Bomholt C."/>
            <person name="Glaub A."/>
            <person name="Gravermann K."/>
            <person name="Albersmeier A."/>
            <person name="Brinkrolf K."/>
            <person name="Ruckert C."/>
            <person name="Tauch A."/>
        </authorList>
    </citation>
    <scope>NUCLEOTIDE SEQUENCE [LARGE SCALE GENOMIC DNA]</scope>
    <source>
        <strain evidence="1">DSM 44202</strain>
    </source>
</reference>
<dbReference type="STRING" id="1348662.CARG_08970"/>
<dbReference type="Proteomes" id="UP000016943">
    <property type="component" value="Chromosome"/>
</dbReference>